<reference evidence="5" key="1">
    <citation type="submission" date="2011-04" db="EMBL/GenBank/DDBJ databases">
        <title>Complete sequence of Cellvibrio gilvus ATCC 13127.</title>
        <authorList>
            <person name="Lucas S."/>
            <person name="Han J."/>
            <person name="Lapidus A."/>
            <person name="Cheng J.-F."/>
            <person name="Goodwin L."/>
            <person name="Pitluck S."/>
            <person name="Peters L."/>
            <person name="Munk A."/>
            <person name="Detter J.C."/>
            <person name="Han C."/>
            <person name="Tapia R."/>
            <person name="Land M."/>
            <person name="Hauser L."/>
            <person name="Kyrpides N."/>
            <person name="Ivanova N."/>
            <person name="Ovchinnikova G."/>
            <person name="Pagani I."/>
            <person name="Mead D."/>
            <person name="Brumm P."/>
            <person name="Woyke T."/>
        </authorList>
    </citation>
    <scope>NUCLEOTIDE SEQUENCE [LARGE SCALE GENOMIC DNA]</scope>
    <source>
        <strain evidence="5">ATCC 13127 / NRRL B-14078</strain>
    </source>
</reference>
<keyword evidence="4" id="KW-0269">Exonuclease</keyword>
<feature type="transmembrane region" description="Helical" evidence="2">
    <location>
        <begin position="313"/>
        <end position="336"/>
    </location>
</feature>
<feature type="transmembrane region" description="Helical" evidence="2">
    <location>
        <begin position="373"/>
        <end position="393"/>
    </location>
</feature>
<dbReference type="STRING" id="593907.Celgi_2507"/>
<feature type="compositionally biased region" description="Low complexity" evidence="1">
    <location>
        <begin position="1"/>
        <end position="20"/>
    </location>
</feature>
<proteinExistence type="predicted"/>
<dbReference type="KEGG" id="cga:Celgi_2507"/>
<evidence type="ECO:0000313" key="5">
    <source>
        <dbReference type="Proteomes" id="UP000000485"/>
    </source>
</evidence>
<dbReference type="PANTHER" id="PTHR14859">
    <property type="entry name" value="CALCOFLUOR WHITE HYPERSENSITIVE PROTEIN PRECURSOR"/>
    <property type="match status" value="1"/>
</dbReference>
<dbReference type="Gene3D" id="3.60.10.10">
    <property type="entry name" value="Endonuclease/exonuclease/phosphatase"/>
    <property type="match status" value="1"/>
</dbReference>
<feature type="transmembrane region" description="Helical" evidence="2">
    <location>
        <begin position="33"/>
        <end position="51"/>
    </location>
</feature>
<dbReference type="GO" id="GO:0004527">
    <property type="term" value="F:exonuclease activity"/>
    <property type="evidence" value="ECO:0007669"/>
    <property type="project" value="UniProtKB-KW"/>
</dbReference>
<accession>F8A2L3</accession>
<dbReference type="GO" id="GO:0006506">
    <property type="term" value="P:GPI anchor biosynthetic process"/>
    <property type="evidence" value="ECO:0007669"/>
    <property type="project" value="TreeGrafter"/>
</dbReference>
<name>F8A2L3_CELGA</name>
<evidence type="ECO:0000313" key="4">
    <source>
        <dbReference type="EMBL" id="AEI13006.1"/>
    </source>
</evidence>
<keyword evidence="2" id="KW-0812">Transmembrane</keyword>
<organism evidence="4 5">
    <name type="scientific">Cellulomonas gilvus (strain ATCC 13127 / NRRL B-14078)</name>
    <name type="common">Cellvibrio gilvus</name>
    <dbReference type="NCBI Taxonomy" id="593907"/>
    <lineage>
        <taxon>Bacteria</taxon>
        <taxon>Bacillati</taxon>
        <taxon>Actinomycetota</taxon>
        <taxon>Actinomycetes</taxon>
        <taxon>Micrococcales</taxon>
        <taxon>Cellulomonadaceae</taxon>
        <taxon>Cellulomonas</taxon>
    </lineage>
</organism>
<feature type="domain" description="Endonuclease/exonuclease/phosphatase" evidence="3">
    <location>
        <begin position="465"/>
        <end position="680"/>
    </location>
</feature>
<dbReference type="HOGENOM" id="CLU_410892_0_0_11"/>
<dbReference type="eggNOG" id="COG3568">
    <property type="taxonomic scope" value="Bacteria"/>
</dbReference>
<feature type="transmembrane region" description="Helical" evidence="2">
    <location>
        <begin position="98"/>
        <end position="116"/>
    </location>
</feature>
<dbReference type="Proteomes" id="UP000000485">
    <property type="component" value="Chromosome"/>
</dbReference>
<sequence>MSTGTTSSGTPGTGTGSPAPTTRPPDDGTPTRVWLVAALTVATLALVRASGPLLDHAFDAGVVTASVTAVVTYAGAGVVAALLLVATRVRDGVPSGRTVVLGAAVLGALRLVLQGTDGAVRYGLGLASVAWACGVLMLAVAFVAGRPSGPRQAALGLLLGSALSVGLQVMLGTWDALWRSSPLGWLVAGVVAVAPLAAFRVAQDRGDDAAGTGGAREPATVRPRRLWAVGPFLAIAAMITANPAFVASQTSVALGWAGLVLVGAHVVGGWLLLRPDRWPSAVRVGGAGLVVVAVALVLLLPARAVRIPAWSSAAVLVAVVGLVLGLAVVLVGTLSVRRPAPPGTWRTAGAAALAGLGAIGPLLLYMVDYDVPLPVDNAAVPVLAAAVLALTGLHHRLPAGVADVDADRADDAPGGDGRQPARVRAIRLLLVPAAALALLGLTPSTTWTHGADVPPRAAGDQLTVLSWNLHHGVAPAVGVDLEEIATTIVAADPDVVLLQEVQRGWVLGGGTDMATWLARRLGMTVEVAPAADRQLGNAILSRSALTGVVAHALPYGAGPQERSALSATVRTSDGTALRVTSVHLQHRAENTPTRLDQLAALLTAEPVTGPSLLGGDLNAAPGQPEPSLLTDAGWTDALAGDPGALTSPAADPRTRIDWVLGRQVTFAHADVLTSSQASDHLPVLVRLTVP</sequence>
<dbReference type="RefSeq" id="WP_013884524.1">
    <property type="nucleotide sequence ID" value="NC_015671.1"/>
</dbReference>
<dbReference type="Pfam" id="PF03372">
    <property type="entry name" value="Exo_endo_phos"/>
    <property type="match status" value="1"/>
</dbReference>
<keyword evidence="4" id="KW-0255">Endonuclease</keyword>
<feature type="transmembrane region" description="Helical" evidence="2">
    <location>
        <begin position="153"/>
        <end position="171"/>
    </location>
</feature>
<protein>
    <submittedName>
        <fullName evidence="4">Endonuclease/exonuclease/phosphatase</fullName>
    </submittedName>
</protein>
<feature type="region of interest" description="Disordered" evidence="1">
    <location>
        <begin position="1"/>
        <end position="29"/>
    </location>
</feature>
<dbReference type="EMBL" id="CP002665">
    <property type="protein sequence ID" value="AEI13006.1"/>
    <property type="molecule type" value="Genomic_DNA"/>
</dbReference>
<dbReference type="AlphaFoldDB" id="F8A2L3"/>
<dbReference type="InterPro" id="IPR005135">
    <property type="entry name" value="Endo/exonuclease/phosphatase"/>
</dbReference>
<feature type="transmembrane region" description="Helical" evidence="2">
    <location>
        <begin position="253"/>
        <end position="273"/>
    </location>
</feature>
<keyword evidence="2" id="KW-1133">Transmembrane helix</keyword>
<feature type="transmembrane region" description="Helical" evidence="2">
    <location>
        <begin position="348"/>
        <end position="367"/>
    </location>
</feature>
<feature type="transmembrane region" description="Helical" evidence="2">
    <location>
        <begin position="226"/>
        <end position="247"/>
    </location>
</feature>
<dbReference type="SUPFAM" id="SSF56219">
    <property type="entry name" value="DNase I-like"/>
    <property type="match status" value="1"/>
</dbReference>
<dbReference type="InterPro" id="IPR051916">
    <property type="entry name" value="GPI-anchor_lipid_remodeler"/>
</dbReference>
<dbReference type="GO" id="GO:0004519">
    <property type="term" value="F:endonuclease activity"/>
    <property type="evidence" value="ECO:0007669"/>
    <property type="project" value="UniProtKB-KW"/>
</dbReference>
<keyword evidence="5" id="KW-1185">Reference proteome</keyword>
<feature type="transmembrane region" description="Helical" evidence="2">
    <location>
        <begin position="63"/>
        <end position="86"/>
    </location>
</feature>
<gene>
    <name evidence="4" type="ordered locus">Celgi_2507</name>
</gene>
<feature type="transmembrane region" description="Helical" evidence="2">
    <location>
        <begin position="280"/>
        <end position="301"/>
    </location>
</feature>
<feature type="transmembrane region" description="Helical" evidence="2">
    <location>
        <begin position="183"/>
        <end position="202"/>
    </location>
</feature>
<feature type="transmembrane region" description="Helical" evidence="2">
    <location>
        <begin position="122"/>
        <end position="144"/>
    </location>
</feature>
<evidence type="ECO:0000256" key="2">
    <source>
        <dbReference type="SAM" id="Phobius"/>
    </source>
</evidence>
<evidence type="ECO:0000259" key="3">
    <source>
        <dbReference type="Pfam" id="PF03372"/>
    </source>
</evidence>
<dbReference type="GO" id="GO:0016020">
    <property type="term" value="C:membrane"/>
    <property type="evidence" value="ECO:0007669"/>
    <property type="project" value="GOC"/>
</dbReference>
<keyword evidence="4" id="KW-0378">Hydrolase</keyword>
<feature type="transmembrane region" description="Helical" evidence="2">
    <location>
        <begin position="428"/>
        <end position="447"/>
    </location>
</feature>
<dbReference type="PANTHER" id="PTHR14859:SF1">
    <property type="entry name" value="PGAP2-INTERACTING PROTEIN"/>
    <property type="match status" value="1"/>
</dbReference>
<dbReference type="InterPro" id="IPR036691">
    <property type="entry name" value="Endo/exonu/phosph_ase_sf"/>
</dbReference>
<keyword evidence="2" id="KW-0472">Membrane</keyword>
<evidence type="ECO:0000256" key="1">
    <source>
        <dbReference type="SAM" id="MobiDB-lite"/>
    </source>
</evidence>
<keyword evidence="4" id="KW-0540">Nuclease</keyword>